<name>A0AAW0EW38_9TRYP</name>
<accession>A0AAW0EW38</accession>
<feature type="compositionally biased region" description="Low complexity" evidence="1">
    <location>
        <begin position="431"/>
        <end position="442"/>
    </location>
</feature>
<comment type="caution">
    <text evidence="3">The sequence shown here is derived from an EMBL/GenBank/DDBJ whole genome shotgun (WGS) entry which is preliminary data.</text>
</comment>
<feature type="domain" description="C2H2-type" evidence="2">
    <location>
        <begin position="257"/>
        <end position="280"/>
    </location>
</feature>
<evidence type="ECO:0000313" key="3">
    <source>
        <dbReference type="EMBL" id="KAK7197821.1"/>
    </source>
</evidence>
<feature type="region of interest" description="Disordered" evidence="1">
    <location>
        <begin position="342"/>
        <end position="387"/>
    </location>
</feature>
<dbReference type="AlphaFoldDB" id="A0AAW0EW38"/>
<reference evidence="3 4" key="1">
    <citation type="journal article" date="2021" name="MBio">
        <title>A New Model Trypanosomatid, Novymonas esmeraldas: Genomic Perception of Its 'Candidatus Pandoraea novymonadis' Endosymbiont.</title>
        <authorList>
            <person name="Zakharova A."/>
            <person name="Saura A."/>
            <person name="Butenko A."/>
            <person name="Podesvova L."/>
            <person name="Warmusova S."/>
            <person name="Kostygov A.Y."/>
            <person name="Nenarokova A."/>
            <person name="Lukes J."/>
            <person name="Opperdoes F.R."/>
            <person name="Yurchenko V."/>
        </authorList>
    </citation>
    <scope>NUCLEOTIDE SEQUENCE [LARGE SCALE GENOMIC DNA]</scope>
    <source>
        <strain evidence="3 4">E262AT.01</strain>
    </source>
</reference>
<feature type="compositionally biased region" description="Low complexity" evidence="1">
    <location>
        <begin position="542"/>
        <end position="556"/>
    </location>
</feature>
<feature type="compositionally biased region" description="Low complexity" evidence="1">
    <location>
        <begin position="596"/>
        <end position="614"/>
    </location>
</feature>
<evidence type="ECO:0000313" key="4">
    <source>
        <dbReference type="Proteomes" id="UP001430356"/>
    </source>
</evidence>
<protein>
    <recommendedName>
        <fullName evidence="2">C2H2-type domain-containing protein</fullName>
    </recommendedName>
</protein>
<gene>
    <name evidence="3" type="ORF">NESM_000735300</name>
</gene>
<dbReference type="EMBL" id="JAECZO010000121">
    <property type="protein sequence ID" value="KAK7197821.1"/>
    <property type="molecule type" value="Genomic_DNA"/>
</dbReference>
<feature type="compositionally biased region" description="Polar residues" evidence="1">
    <location>
        <begin position="132"/>
        <end position="151"/>
    </location>
</feature>
<keyword evidence="4" id="KW-1185">Reference proteome</keyword>
<dbReference type="Proteomes" id="UP001430356">
    <property type="component" value="Unassembled WGS sequence"/>
</dbReference>
<organism evidence="3 4">
    <name type="scientific">Novymonas esmeraldas</name>
    <dbReference type="NCBI Taxonomy" id="1808958"/>
    <lineage>
        <taxon>Eukaryota</taxon>
        <taxon>Discoba</taxon>
        <taxon>Euglenozoa</taxon>
        <taxon>Kinetoplastea</taxon>
        <taxon>Metakinetoplastina</taxon>
        <taxon>Trypanosomatida</taxon>
        <taxon>Trypanosomatidae</taxon>
        <taxon>Novymonas</taxon>
    </lineage>
</organism>
<proteinExistence type="predicted"/>
<feature type="region of interest" description="Disordered" evidence="1">
    <location>
        <begin position="423"/>
        <end position="461"/>
    </location>
</feature>
<feature type="compositionally biased region" description="Basic residues" evidence="1">
    <location>
        <begin position="60"/>
        <end position="73"/>
    </location>
</feature>
<feature type="region of interest" description="Disordered" evidence="1">
    <location>
        <begin position="24"/>
        <end position="151"/>
    </location>
</feature>
<feature type="compositionally biased region" description="Polar residues" evidence="1">
    <location>
        <begin position="563"/>
        <end position="583"/>
    </location>
</feature>
<feature type="compositionally biased region" description="Pro residues" evidence="1">
    <location>
        <begin position="372"/>
        <end position="387"/>
    </location>
</feature>
<dbReference type="InterPro" id="IPR013087">
    <property type="entry name" value="Znf_C2H2_type"/>
</dbReference>
<feature type="region of interest" description="Disordered" evidence="1">
    <location>
        <begin position="501"/>
        <end position="633"/>
    </location>
</feature>
<evidence type="ECO:0000259" key="2">
    <source>
        <dbReference type="PROSITE" id="PS00028"/>
    </source>
</evidence>
<sequence>MPPKPRPEATLKVEDLPPHLLEQMLRQYFATHPPAPSTPSAPTVTRTDPVPPAPQPAASRRGRSRHSDRRGHRTGTASPHPARRHPPPSATPPRHVPPPMSPPPPASRDATAANIPPRRAVNKKNDSRDRQPASTNRQNPPPTSGTRPQQRTVECFNLWSAPMHRPHVSVQARHLRLSSHQRRRTIDEYFRRCPLPSLTIPCFYPAAAGDAECAKRVSTAITAWHDLARDSFRLKLDVALKSMAHELKHTHTTLHWCSYPGCLQSFVAAPPYTAHVRTEHAAQLASRIAASRALDLDVLLNDERLERSSLLHRELRSYVDIANNRKDAALILGSFASVGPRPPPPSLPAMNEEAVDPAHHRPWTVPSQDPAHCPPSRPPAPPFTPPAAAPFVAQYAAQPGPWVQPPTQPGLTTPSVQSYVPVTPTPAPQHSAATAMSATPSSQEVYSIPAPPRRLSAAPTSTAAPLTNAANPLAARQLPQPAASTAGAPALTVAALASALRASGSQGRPPIGPHGPTPRRGKIPVSARPMSSNASMADPAESVRSSSAATSRTGGVKRPATGRQRNTAPTTASQRQGARSASTKTRRSEVATNRPSDSSDATSSGSSYSSCADSRGLPSEVDLLGATPPSATP</sequence>
<evidence type="ECO:0000256" key="1">
    <source>
        <dbReference type="SAM" id="MobiDB-lite"/>
    </source>
</evidence>
<dbReference type="PROSITE" id="PS00028">
    <property type="entry name" value="ZINC_FINGER_C2H2_1"/>
    <property type="match status" value="1"/>
</dbReference>
<feature type="compositionally biased region" description="Pro residues" evidence="1">
    <location>
        <begin position="87"/>
        <end position="106"/>
    </location>
</feature>